<dbReference type="KEGG" id="ami:Amir_2081"/>
<proteinExistence type="predicted"/>
<dbReference type="EMBL" id="CP001630">
    <property type="protein sequence ID" value="ACU36027.1"/>
    <property type="molecule type" value="Genomic_DNA"/>
</dbReference>
<accession>C6WGV9</accession>
<dbReference type="InterPro" id="IPR032724">
    <property type="entry name" value="SCP1.201-like"/>
</dbReference>
<evidence type="ECO:0000313" key="2">
    <source>
        <dbReference type="EMBL" id="ACU36027.1"/>
    </source>
</evidence>
<feature type="region of interest" description="Disordered" evidence="1">
    <location>
        <begin position="87"/>
        <end position="112"/>
    </location>
</feature>
<evidence type="ECO:0000313" key="3">
    <source>
        <dbReference type="Proteomes" id="UP000002213"/>
    </source>
</evidence>
<sequence>MSPVSLPEVAAALARVLALAAETAAALEVADERAGEMRALVERAAEGTAGEELELLRAAHASFAEDLAAVRAALAGGRESVESYRASLLTPPPRPAAPPTTRPKPLVARTGDAYPPGTEWALPLIVQPHPPVGGTVPVEGHVRALRPESQISHVFHPGGGHWTEQARARLRVLPGFGWAVNLGHHVELQIAAWMTACGIHHAELVLNRPPCGERYGLGCHQALPVLLPRGYRLTVSSTRGGPQPYQHHYEGKA</sequence>
<gene>
    <name evidence="2" type="ordered locus">Amir_2081</name>
</gene>
<reference evidence="2 3" key="1">
    <citation type="journal article" date="2009" name="Stand. Genomic Sci.">
        <title>Complete genome sequence of Actinosynnema mirum type strain (101).</title>
        <authorList>
            <person name="Land M."/>
            <person name="Lapidus A."/>
            <person name="Mayilraj S."/>
            <person name="Chen F."/>
            <person name="Copeland A."/>
            <person name="Del Rio T.G."/>
            <person name="Nolan M."/>
            <person name="Lucas S."/>
            <person name="Tice H."/>
            <person name="Cheng J.F."/>
            <person name="Chertkov O."/>
            <person name="Bruce D."/>
            <person name="Goodwin L."/>
            <person name="Pitluck S."/>
            <person name="Rohde M."/>
            <person name="Goker M."/>
            <person name="Pati A."/>
            <person name="Ivanova N."/>
            <person name="Mavromatis K."/>
            <person name="Chen A."/>
            <person name="Palaniappan K."/>
            <person name="Hauser L."/>
            <person name="Chang Y.J."/>
            <person name="Jeffries C.C."/>
            <person name="Brettin T."/>
            <person name="Detter J.C."/>
            <person name="Han C."/>
            <person name="Chain P."/>
            <person name="Tindall B.J."/>
            <person name="Bristow J."/>
            <person name="Eisen J.A."/>
            <person name="Markowitz V."/>
            <person name="Hugenholtz P."/>
            <person name="Kyrpides N.C."/>
            <person name="Klenk H.P."/>
        </authorList>
    </citation>
    <scope>NUCLEOTIDE SEQUENCE [LARGE SCALE GENOMIC DNA]</scope>
    <source>
        <strain evidence="3">ATCC 29888 / DSM 43827 / JCM 3225 / NBRC 14064 / NCIMB 13271 / NRRL B-12336 / IMRU 3971 / 101</strain>
    </source>
</reference>
<keyword evidence="3" id="KW-1185">Reference proteome</keyword>
<dbReference type="Pfam" id="PF14428">
    <property type="entry name" value="DddA-like"/>
    <property type="match status" value="1"/>
</dbReference>
<feature type="compositionally biased region" description="Pro residues" evidence="1">
    <location>
        <begin position="90"/>
        <end position="102"/>
    </location>
</feature>
<name>C6WGV9_ACTMD</name>
<dbReference type="eggNOG" id="ENOG5034CIB">
    <property type="taxonomic scope" value="Bacteria"/>
</dbReference>
<dbReference type="HOGENOM" id="CLU_094960_0_0_11"/>
<evidence type="ECO:0008006" key="4">
    <source>
        <dbReference type="Google" id="ProtNLM"/>
    </source>
</evidence>
<organism evidence="2 3">
    <name type="scientific">Actinosynnema mirum (strain ATCC 29888 / DSM 43827 / JCM 3225 / NBRC 14064 / NCIMB 13271 / NRRL B-12336 / IMRU 3971 / 101)</name>
    <dbReference type="NCBI Taxonomy" id="446462"/>
    <lineage>
        <taxon>Bacteria</taxon>
        <taxon>Bacillati</taxon>
        <taxon>Actinomycetota</taxon>
        <taxon>Actinomycetes</taxon>
        <taxon>Pseudonocardiales</taxon>
        <taxon>Pseudonocardiaceae</taxon>
        <taxon>Actinosynnema</taxon>
    </lineage>
</organism>
<dbReference type="AlphaFoldDB" id="C6WGV9"/>
<dbReference type="Proteomes" id="UP000002213">
    <property type="component" value="Chromosome"/>
</dbReference>
<evidence type="ECO:0000256" key="1">
    <source>
        <dbReference type="SAM" id="MobiDB-lite"/>
    </source>
</evidence>
<protein>
    <recommendedName>
        <fullName evidence="4">SCP1.201-like deaminase</fullName>
    </recommendedName>
</protein>
<dbReference type="STRING" id="446462.Amir_2081"/>